<keyword evidence="7 9" id="KW-0067">ATP-binding</keyword>
<evidence type="ECO:0000256" key="3">
    <source>
        <dbReference type="ARBA" id="ARBA00017473"/>
    </source>
</evidence>
<dbReference type="GO" id="GO:0050515">
    <property type="term" value="F:4-(cytidine 5'-diphospho)-2-C-methyl-D-erythritol kinase activity"/>
    <property type="evidence" value="ECO:0007669"/>
    <property type="project" value="UniProtKB-UniRule"/>
</dbReference>
<evidence type="ECO:0000256" key="6">
    <source>
        <dbReference type="ARBA" id="ARBA00022777"/>
    </source>
</evidence>
<dbReference type="Pfam" id="PF00288">
    <property type="entry name" value="GHMP_kinases_N"/>
    <property type="match status" value="1"/>
</dbReference>
<proteinExistence type="inferred from homology"/>
<evidence type="ECO:0000259" key="11">
    <source>
        <dbReference type="Pfam" id="PF08544"/>
    </source>
</evidence>
<dbReference type="InterPro" id="IPR004424">
    <property type="entry name" value="IspE"/>
</dbReference>
<dbReference type="NCBIfam" id="TIGR00154">
    <property type="entry name" value="ispE"/>
    <property type="match status" value="1"/>
</dbReference>
<dbReference type="Gene3D" id="3.30.230.10">
    <property type="match status" value="1"/>
</dbReference>
<dbReference type="Proteomes" id="UP000319449">
    <property type="component" value="Unassembled WGS sequence"/>
</dbReference>
<keyword evidence="5 9" id="KW-0547">Nucleotide-binding</keyword>
<name>A0A562V633_9BACT</name>
<feature type="active site" evidence="9">
    <location>
        <position position="137"/>
    </location>
</feature>
<gene>
    <name evidence="9" type="primary">ispE</name>
    <name evidence="12" type="ORF">JN12_03880</name>
</gene>
<feature type="binding site" evidence="9">
    <location>
        <begin position="95"/>
        <end position="105"/>
    </location>
    <ligand>
        <name>ATP</name>
        <dbReference type="ChEBI" id="CHEBI:30616"/>
    </ligand>
</feature>
<comment type="similarity">
    <text evidence="1 9">Belongs to the GHMP kinase family. IspE subfamily.</text>
</comment>
<dbReference type="UniPathway" id="UPA00056">
    <property type="reaction ID" value="UER00094"/>
</dbReference>
<dbReference type="Gene3D" id="3.30.70.890">
    <property type="entry name" value="GHMP kinase, C-terminal domain"/>
    <property type="match status" value="1"/>
</dbReference>
<dbReference type="InterPro" id="IPR006204">
    <property type="entry name" value="GHMP_kinase_N_dom"/>
</dbReference>
<dbReference type="GO" id="GO:0019288">
    <property type="term" value="P:isopentenyl diphosphate biosynthetic process, methylerythritol 4-phosphate pathway"/>
    <property type="evidence" value="ECO:0007669"/>
    <property type="project" value="UniProtKB-UniRule"/>
</dbReference>
<dbReference type="RefSeq" id="WP_145025880.1">
    <property type="nucleotide sequence ID" value="NZ_VLLN01000041.1"/>
</dbReference>
<accession>A0A562V633</accession>
<organism evidence="12 13">
    <name type="scientific">Geobacter argillaceus</name>
    <dbReference type="NCBI Taxonomy" id="345631"/>
    <lineage>
        <taxon>Bacteria</taxon>
        <taxon>Pseudomonadati</taxon>
        <taxon>Thermodesulfobacteriota</taxon>
        <taxon>Desulfuromonadia</taxon>
        <taxon>Geobacterales</taxon>
        <taxon>Geobacteraceae</taxon>
        <taxon>Geobacter</taxon>
    </lineage>
</organism>
<dbReference type="InterPro" id="IPR014721">
    <property type="entry name" value="Ribsml_uS5_D2-typ_fold_subgr"/>
</dbReference>
<comment type="caution">
    <text evidence="12">The sequence shown here is derived from an EMBL/GenBank/DDBJ whole genome shotgun (WGS) entry which is preliminary data.</text>
</comment>
<dbReference type="PANTHER" id="PTHR43527">
    <property type="entry name" value="4-DIPHOSPHOCYTIDYL-2-C-METHYL-D-ERYTHRITOL KINASE, CHLOROPLASTIC"/>
    <property type="match status" value="1"/>
</dbReference>
<keyword evidence="6 9" id="KW-0418">Kinase</keyword>
<dbReference type="EC" id="2.7.1.148" evidence="2 9"/>
<comment type="function">
    <text evidence="9">Catalyzes the phosphorylation of the position 2 hydroxy group of 4-diphosphocytidyl-2C-methyl-D-erythritol.</text>
</comment>
<dbReference type="PIRSF" id="PIRSF010376">
    <property type="entry name" value="IspE"/>
    <property type="match status" value="1"/>
</dbReference>
<comment type="pathway">
    <text evidence="9">Isoprenoid biosynthesis; isopentenyl diphosphate biosynthesis via DXP pathway; isopentenyl diphosphate from 1-deoxy-D-xylulose 5-phosphate: step 3/6.</text>
</comment>
<dbReference type="SUPFAM" id="SSF55060">
    <property type="entry name" value="GHMP Kinase, C-terminal domain"/>
    <property type="match status" value="1"/>
</dbReference>
<evidence type="ECO:0000256" key="7">
    <source>
        <dbReference type="ARBA" id="ARBA00022840"/>
    </source>
</evidence>
<dbReference type="InterPro" id="IPR013750">
    <property type="entry name" value="GHMP_kinase_C_dom"/>
</dbReference>
<evidence type="ECO:0000256" key="8">
    <source>
        <dbReference type="ARBA" id="ARBA00032554"/>
    </source>
</evidence>
<dbReference type="OrthoDB" id="9809438at2"/>
<dbReference type="InterPro" id="IPR020568">
    <property type="entry name" value="Ribosomal_Su5_D2-typ_SF"/>
</dbReference>
<dbReference type="Pfam" id="PF08544">
    <property type="entry name" value="GHMP_kinases_C"/>
    <property type="match status" value="1"/>
</dbReference>
<dbReference type="PANTHER" id="PTHR43527:SF2">
    <property type="entry name" value="4-DIPHOSPHOCYTIDYL-2-C-METHYL-D-ERYTHRITOL KINASE, CHLOROPLASTIC"/>
    <property type="match status" value="1"/>
</dbReference>
<feature type="active site" evidence="9">
    <location>
        <position position="11"/>
    </location>
</feature>
<keyword evidence="9" id="KW-0414">Isoprene biosynthesis</keyword>
<sequence>MKSLTLKAPAKVNYRLDVLSRRPDGYHELRMIMQRIGLCDEITITVNDQPGIEVFCGREGVPDGPDNIAWRAADALLRRSGRREGLTIRIDKRIPVAAGLGGGSSDGASVLMGVNELLGLGLSDRELMAIGVTLGADVPFFIFQRPALAEGIGERLTALERTPDAWIVLVNPNIHVSTAWVYQNLQLTDKGEPAKLPSFIGGIAELSALLANDLEAVTIGRFPVINEIKEQLLAAGAQSAMMSGSGPTVFGLFEDERVARRSAEEIARREGWFTAAVPTLN</sequence>
<dbReference type="GO" id="GO:0016114">
    <property type="term" value="P:terpenoid biosynthetic process"/>
    <property type="evidence" value="ECO:0007669"/>
    <property type="project" value="UniProtKB-UniRule"/>
</dbReference>
<keyword evidence="13" id="KW-1185">Reference proteome</keyword>
<protein>
    <recommendedName>
        <fullName evidence="3 9">4-diphosphocytidyl-2-C-methyl-D-erythritol kinase</fullName>
        <shortName evidence="9">CMK</shortName>
        <ecNumber evidence="2 9">2.7.1.148</ecNumber>
    </recommendedName>
    <alternativeName>
        <fullName evidence="8 9">4-(cytidine-5'-diphospho)-2-C-methyl-D-erythritol kinase</fullName>
    </alternativeName>
</protein>
<evidence type="ECO:0000256" key="2">
    <source>
        <dbReference type="ARBA" id="ARBA00012052"/>
    </source>
</evidence>
<dbReference type="InterPro" id="IPR036554">
    <property type="entry name" value="GHMP_kinase_C_sf"/>
</dbReference>
<dbReference type="GO" id="GO:0005524">
    <property type="term" value="F:ATP binding"/>
    <property type="evidence" value="ECO:0007669"/>
    <property type="project" value="UniProtKB-UniRule"/>
</dbReference>
<evidence type="ECO:0000313" key="13">
    <source>
        <dbReference type="Proteomes" id="UP000319449"/>
    </source>
</evidence>
<evidence type="ECO:0000256" key="9">
    <source>
        <dbReference type="HAMAP-Rule" id="MF_00061"/>
    </source>
</evidence>
<evidence type="ECO:0000313" key="12">
    <source>
        <dbReference type="EMBL" id="TWJ13391.1"/>
    </source>
</evidence>
<evidence type="ECO:0000256" key="5">
    <source>
        <dbReference type="ARBA" id="ARBA00022741"/>
    </source>
</evidence>
<comment type="catalytic activity">
    <reaction evidence="9">
        <text>4-CDP-2-C-methyl-D-erythritol + ATP = 4-CDP-2-C-methyl-D-erythritol 2-phosphate + ADP + H(+)</text>
        <dbReference type="Rhea" id="RHEA:18437"/>
        <dbReference type="ChEBI" id="CHEBI:15378"/>
        <dbReference type="ChEBI" id="CHEBI:30616"/>
        <dbReference type="ChEBI" id="CHEBI:57823"/>
        <dbReference type="ChEBI" id="CHEBI:57919"/>
        <dbReference type="ChEBI" id="CHEBI:456216"/>
        <dbReference type="EC" id="2.7.1.148"/>
    </reaction>
</comment>
<evidence type="ECO:0000256" key="4">
    <source>
        <dbReference type="ARBA" id="ARBA00022679"/>
    </source>
</evidence>
<evidence type="ECO:0000256" key="1">
    <source>
        <dbReference type="ARBA" id="ARBA00009684"/>
    </source>
</evidence>
<evidence type="ECO:0000259" key="10">
    <source>
        <dbReference type="Pfam" id="PF00288"/>
    </source>
</evidence>
<dbReference type="SUPFAM" id="SSF54211">
    <property type="entry name" value="Ribosomal protein S5 domain 2-like"/>
    <property type="match status" value="1"/>
</dbReference>
<dbReference type="AlphaFoldDB" id="A0A562V633"/>
<feature type="domain" description="GHMP kinase C-terminal" evidence="11">
    <location>
        <begin position="204"/>
        <end position="266"/>
    </location>
</feature>
<dbReference type="EMBL" id="VLLN01000041">
    <property type="protein sequence ID" value="TWJ13391.1"/>
    <property type="molecule type" value="Genomic_DNA"/>
</dbReference>
<dbReference type="NCBIfam" id="NF011202">
    <property type="entry name" value="PRK14608.1"/>
    <property type="match status" value="1"/>
</dbReference>
<reference evidence="12 13" key="1">
    <citation type="submission" date="2019-07" db="EMBL/GenBank/DDBJ databases">
        <title>Genomic Encyclopedia of Archaeal and Bacterial Type Strains, Phase II (KMG-II): from individual species to whole genera.</title>
        <authorList>
            <person name="Goeker M."/>
        </authorList>
    </citation>
    <scope>NUCLEOTIDE SEQUENCE [LARGE SCALE GENOMIC DNA]</scope>
    <source>
        <strain evidence="12 13">ATCC BAA-1139</strain>
    </source>
</reference>
<dbReference type="HAMAP" id="MF_00061">
    <property type="entry name" value="IspE"/>
    <property type="match status" value="1"/>
</dbReference>
<keyword evidence="4 9" id="KW-0808">Transferase</keyword>
<feature type="domain" description="GHMP kinase N-terminal" evidence="10">
    <location>
        <begin position="67"/>
        <end position="144"/>
    </location>
</feature>